<evidence type="ECO:0000256" key="1">
    <source>
        <dbReference type="ARBA" id="ARBA00004906"/>
    </source>
</evidence>
<reference evidence="5" key="1">
    <citation type="submission" date="2020-07" db="EMBL/GenBank/DDBJ databases">
        <title>Ethylene signaling mediates host invasion by parasitic plants.</title>
        <authorList>
            <person name="Yoshida S."/>
        </authorList>
    </citation>
    <scope>NUCLEOTIDE SEQUENCE</scope>
    <source>
        <strain evidence="5">Okayama</strain>
    </source>
</reference>
<dbReference type="AlphaFoldDB" id="A0A830BRB1"/>
<dbReference type="InterPro" id="IPR043454">
    <property type="entry name" value="NPH3/RPT2-like"/>
</dbReference>
<comment type="pathway">
    <text evidence="1">Protein modification; protein ubiquitination.</text>
</comment>
<evidence type="ECO:0000313" key="6">
    <source>
        <dbReference type="Proteomes" id="UP000653305"/>
    </source>
</evidence>
<accession>A0A830BRB1</accession>
<gene>
    <name evidence="5" type="ORF">PHJA_001000900</name>
</gene>
<dbReference type="OrthoDB" id="1878376at2759"/>
<protein>
    <submittedName>
        <fullName evidence="5">BTB/POZ domain-containing protein at5g17580</fullName>
    </submittedName>
</protein>
<keyword evidence="6" id="KW-1185">Reference proteome</keyword>
<feature type="domain" description="NPH3" evidence="4">
    <location>
        <begin position="202"/>
        <end position="467"/>
    </location>
</feature>
<dbReference type="GO" id="GO:0016567">
    <property type="term" value="P:protein ubiquitination"/>
    <property type="evidence" value="ECO:0007669"/>
    <property type="project" value="UniProtKB-UniPathway"/>
</dbReference>
<dbReference type="EMBL" id="BMAC01000169">
    <property type="protein sequence ID" value="GFP88572.1"/>
    <property type="molecule type" value="Genomic_DNA"/>
</dbReference>
<dbReference type="Proteomes" id="UP000653305">
    <property type="component" value="Unassembled WGS sequence"/>
</dbReference>
<organism evidence="5 6">
    <name type="scientific">Phtheirospermum japonicum</name>
    <dbReference type="NCBI Taxonomy" id="374723"/>
    <lineage>
        <taxon>Eukaryota</taxon>
        <taxon>Viridiplantae</taxon>
        <taxon>Streptophyta</taxon>
        <taxon>Embryophyta</taxon>
        <taxon>Tracheophyta</taxon>
        <taxon>Spermatophyta</taxon>
        <taxon>Magnoliopsida</taxon>
        <taxon>eudicotyledons</taxon>
        <taxon>Gunneridae</taxon>
        <taxon>Pentapetalae</taxon>
        <taxon>asterids</taxon>
        <taxon>lamiids</taxon>
        <taxon>Lamiales</taxon>
        <taxon>Orobanchaceae</taxon>
        <taxon>Orobanchaceae incertae sedis</taxon>
        <taxon>Phtheirospermum</taxon>
    </lineage>
</organism>
<dbReference type="PANTHER" id="PTHR32370">
    <property type="entry name" value="OS12G0117600 PROTEIN"/>
    <property type="match status" value="1"/>
</dbReference>
<dbReference type="SUPFAM" id="SSF54695">
    <property type="entry name" value="POZ domain"/>
    <property type="match status" value="1"/>
</dbReference>
<dbReference type="UniPathway" id="UPA00143"/>
<evidence type="ECO:0000259" key="4">
    <source>
        <dbReference type="PROSITE" id="PS51649"/>
    </source>
</evidence>
<dbReference type="InterPro" id="IPR027356">
    <property type="entry name" value="NPH3_dom"/>
</dbReference>
<comment type="similarity">
    <text evidence="3">Belongs to the NPH3 family.</text>
</comment>
<proteinExistence type="inferred from homology"/>
<name>A0A830BRB1_9LAMI</name>
<dbReference type="Pfam" id="PF03000">
    <property type="entry name" value="NPH3"/>
    <property type="match status" value="1"/>
</dbReference>
<dbReference type="PROSITE" id="PS51649">
    <property type="entry name" value="NPH3"/>
    <property type="match status" value="1"/>
</dbReference>
<keyword evidence="2" id="KW-0833">Ubl conjugation pathway</keyword>
<sequence>MAARKGIEERPIWRPRSKLTSEIQLHLCGSLFTIDKVLLASKSLKISKLLQKNPKDDLSLLLPDIPADQESMELVGRFCHGFEISLSAQNVVRVACLAHYLGMTDSHCKNNLLSRALSFIEHDVIASWNNSIKALKSAENVLSHALQLGLVDYCVDSIILKALDNPRLLGEPIRNNSSPLTSDNDEDDVYRPNARRKLFDIDWKSEDLIALSLPFYAPIVHSMSQRGVPHEYLAGNLCRYAKTWLFEKTGDDDEEKMPSHETNSRREIVETVSALLPCQTDLVPCAFLSEMLQLAIGLDASAECKDGLEMRIGKQLDRATVNDLLIPSLGYAKAEKYDTECVRRIMKNFYCSYEGPDPTPLNLVSELIDEFLAEISADMDLKTSTFIEIADMSVASSTGTKRTSDGIYRAVDIYLDKHRHLTESEREKVCRVLDCNKLSAEACEHAARNERLPLRVVVQVLFVVQLKLREAIPNETRDVVVSSGGGEGVKAEVEKMGCKVMELEKECGVMKREMERVGVSKRKVGVWREMKRKLGCVTNTMHDCNCHVKKKKVHPR</sequence>
<evidence type="ECO:0000256" key="2">
    <source>
        <dbReference type="ARBA" id="ARBA00022786"/>
    </source>
</evidence>
<dbReference type="InterPro" id="IPR011333">
    <property type="entry name" value="SKP1/BTB/POZ_sf"/>
</dbReference>
<dbReference type="Gene3D" id="3.30.710.10">
    <property type="entry name" value="Potassium Channel Kv1.1, Chain A"/>
    <property type="match status" value="1"/>
</dbReference>
<evidence type="ECO:0000256" key="3">
    <source>
        <dbReference type="PROSITE-ProRule" id="PRU00982"/>
    </source>
</evidence>
<comment type="caution">
    <text evidence="5">The sequence shown here is derived from an EMBL/GenBank/DDBJ whole genome shotgun (WGS) entry which is preliminary data.</text>
</comment>
<evidence type="ECO:0000313" key="5">
    <source>
        <dbReference type="EMBL" id="GFP88572.1"/>
    </source>
</evidence>